<dbReference type="GO" id="GO:0003723">
    <property type="term" value="F:RNA binding"/>
    <property type="evidence" value="ECO:0007669"/>
    <property type="project" value="TreeGrafter"/>
</dbReference>
<dbReference type="EC" id="3.6.4.13" evidence="1"/>
<dbReference type="PANTHER" id="PTHR47963:SF8">
    <property type="entry name" value="ATP-DEPENDENT RNA HELICASE DEAD"/>
    <property type="match status" value="1"/>
</dbReference>
<dbReference type="CDD" id="cd00268">
    <property type="entry name" value="DEADc"/>
    <property type="match status" value="1"/>
</dbReference>
<evidence type="ECO:0000256" key="5">
    <source>
        <dbReference type="ARBA" id="ARBA00022840"/>
    </source>
</evidence>
<dbReference type="GO" id="GO:0016787">
    <property type="term" value="F:hydrolase activity"/>
    <property type="evidence" value="ECO:0007669"/>
    <property type="project" value="UniProtKB-KW"/>
</dbReference>
<dbReference type="OrthoDB" id="10256233at2759"/>
<dbReference type="InterPro" id="IPR027417">
    <property type="entry name" value="P-loop_NTPase"/>
</dbReference>
<evidence type="ECO:0000256" key="4">
    <source>
        <dbReference type="ARBA" id="ARBA00022806"/>
    </source>
</evidence>
<evidence type="ECO:0000259" key="7">
    <source>
        <dbReference type="PROSITE" id="PS51194"/>
    </source>
</evidence>
<dbReference type="PROSITE" id="PS51192">
    <property type="entry name" value="HELICASE_ATP_BIND_1"/>
    <property type="match status" value="1"/>
</dbReference>
<dbReference type="EMBL" id="JAEPRC010000107">
    <property type="protein sequence ID" value="KAG2208802.1"/>
    <property type="molecule type" value="Genomic_DNA"/>
</dbReference>
<evidence type="ECO:0000256" key="2">
    <source>
        <dbReference type="ARBA" id="ARBA00022741"/>
    </source>
</evidence>
<comment type="caution">
    <text evidence="8">The sequence shown here is derived from an EMBL/GenBank/DDBJ whole genome shotgun (WGS) entry which is preliminary data.</text>
</comment>
<dbReference type="Proteomes" id="UP000650833">
    <property type="component" value="Unassembled WGS sequence"/>
</dbReference>
<dbReference type="SMART" id="SM00487">
    <property type="entry name" value="DEXDc"/>
    <property type="match status" value="1"/>
</dbReference>
<gene>
    <name evidence="8" type="ORF">INT46_003010</name>
</gene>
<feature type="domain" description="Helicase C-terminal" evidence="7">
    <location>
        <begin position="263"/>
        <end position="436"/>
    </location>
</feature>
<dbReference type="PANTHER" id="PTHR47963">
    <property type="entry name" value="DEAD-BOX ATP-DEPENDENT RNA HELICASE 47, MITOCHONDRIAL"/>
    <property type="match status" value="1"/>
</dbReference>
<keyword evidence="2" id="KW-0547">Nucleotide-binding</keyword>
<feature type="domain" description="Helicase ATP-binding" evidence="6">
    <location>
        <begin position="54"/>
        <end position="235"/>
    </location>
</feature>
<proteinExistence type="predicted"/>
<dbReference type="InterPro" id="IPR011545">
    <property type="entry name" value="DEAD/DEAH_box_helicase_dom"/>
</dbReference>
<evidence type="ECO:0000313" key="8">
    <source>
        <dbReference type="EMBL" id="KAG2208802.1"/>
    </source>
</evidence>
<keyword evidence="9" id="KW-1185">Reference proteome</keyword>
<dbReference type="InterPro" id="IPR014001">
    <property type="entry name" value="Helicase_ATP-bd"/>
</dbReference>
<dbReference type="InterPro" id="IPR050547">
    <property type="entry name" value="DEAD_box_RNA_helicases"/>
</dbReference>
<evidence type="ECO:0000256" key="1">
    <source>
        <dbReference type="ARBA" id="ARBA00012552"/>
    </source>
</evidence>
<dbReference type="Pfam" id="PF00270">
    <property type="entry name" value="DEAD"/>
    <property type="match status" value="1"/>
</dbReference>
<dbReference type="Pfam" id="PF00271">
    <property type="entry name" value="Helicase_C"/>
    <property type="match status" value="1"/>
</dbReference>
<dbReference type="InterPro" id="IPR044742">
    <property type="entry name" value="DEAD/DEAH_RhlB"/>
</dbReference>
<dbReference type="GO" id="GO:0005524">
    <property type="term" value="F:ATP binding"/>
    <property type="evidence" value="ECO:0007669"/>
    <property type="project" value="UniProtKB-KW"/>
</dbReference>
<dbReference type="SMART" id="SM00490">
    <property type="entry name" value="HELICc"/>
    <property type="match status" value="1"/>
</dbReference>
<dbReference type="SUPFAM" id="SSF52540">
    <property type="entry name" value="P-loop containing nucleoside triphosphate hydrolases"/>
    <property type="match status" value="1"/>
</dbReference>
<evidence type="ECO:0000259" key="6">
    <source>
        <dbReference type="PROSITE" id="PS51192"/>
    </source>
</evidence>
<evidence type="ECO:0000256" key="3">
    <source>
        <dbReference type="ARBA" id="ARBA00022801"/>
    </source>
</evidence>
<accession>A0A8H7RD59</accession>
<dbReference type="InterPro" id="IPR001650">
    <property type="entry name" value="Helicase_C-like"/>
</dbReference>
<keyword evidence="5" id="KW-0067">ATP-binding</keyword>
<dbReference type="AlphaFoldDB" id="A0A8H7RD59"/>
<keyword evidence="4" id="KW-0347">Helicase</keyword>
<sequence>MFARYKLNLASKRYYSTFEVSKTNSLGISPSTCQKLKSNFNITHPTLAQQKFIPTLVAGQQDLLLRDRTGTGKTFGTALTLASLIPNQVRQHKSVHSLYIVPNQELAYQIGSWIQQLSEGNNFKIFANAEVDCDKDIIPHTVVGTPGRILDLLLQGKLPMHALERLVLDEADQALSLPKRYATARQQHKRTTHPKPAERLLDQLMGQHQTMISSATLNRPLRYFLTNQKGWLKDPLFVDLVHGSQLNDDNTVKHHCLVISNDTIRNLTPKHAQEKNEGDDYLTRENKKAEFDDLDDRMMESLAILQELEPVKNGILFVGPTISVASIKQKLQEQGIVAEDIKNYYTNEKKPDLWVATEFTARGVDIPGVSHVFILGKPASVTSYVHMAGRTGRLSPQGFASGKVIHLVREHGWTESKMANMYELLNIPVEDYEHVE</sequence>
<dbReference type="Gene3D" id="3.40.50.300">
    <property type="entry name" value="P-loop containing nucleotide triphosphate hydrolases"/>
    <property type="match status" value="2"/>
</dbReference>
<organism evidence="8 9">
    <name type="scientific">Mucor plumbeus</name>
    <dbReference type="NCBI Taxonomy" id="97098"/>
    <lineage>
        <taxon>Eukaryota</taxon>
        <taxon>Fungi</taxon>
        <taxon>Fungi incertae sedis</taxon>
        <taxon>Mucoromycota</taxon>
        <taxon>Mucoromycotina</taxon>
        <taxon>Mucoromycetes</taxon>
        <taxon>Mucorales</taxon>
        <taxon>Mucorineae</taxon>
        <taxon>Mucoraceae</taxon>
        <taxon>Mucor</taxon>
    </lineage>
</organism>
<name>A0A8H7RD59_9FUNG</name>
<dbReference type="PROSITE" id="PS51194">
    <property type="entry name" value="HELICASE_CTER"/>
    <property type="match status" value="1"/>
</dbReference>
<dbReference type="GO" id="GO:0003724">
    <property type="term" value="F:RNA helicase activity"/>
    <property type="evidence" value="ECO:0007669"/>
    <property type="project" value="UniProtKB-EC"/>
</dbReference>
<protein>
    <recommendedName>
        <fullName evidence="1">RNA helicase</fullName>
        <ecNumber evidence="1">3.6.4.13</ecNumber>
    </recommendedName>
</protein>
<reference evidence="8" key="1">
    <citation type="submission" date="2020-12" db="EMBL/GenBank/DDBJ databases">
        <title>Metabolic potential, ecology and presence of endohyphal bacteria is reflected in genomic diversity of Mucoromycotina.</title>
        <authorList>
            <person name="Muszewska A."/>
            <person name="Okrasinska A."/>
            <person name="Steczkiewicz K."/>
            <person name="Drgas O."/>
            <person name="Orlowska M."/>
            <person name="Perlinska-Lenart U."/>
            <person name="Aleksandrzak-Piekarczyk T."/>
            <person name="Szatraj K."/>
            <person name="Zielenkiewicz U."/>
            <person name="Pilsyk S."/>
            <person name="Malc E."/>
            <person name="Mieczkowski P."/>
            <person name="Kruszewska J.S."/>
            <person name="Biernat P."/>
            <person name="Pawlowska J."/>
        </authorList>
    </citation>
    <scope>NUCLEOTIDE SEQUENCE</scope>
    <source>
        <strain evidence="8">CBS 226.32</strain>
    </source>
</reference>
<evidence type="ECO:0000313" key="9">
    <source>
        <dbReference type="Proteomes" id="UP000650833"/>
    </source>
</evidence>
<keyword evidence="3" id="KW-0378">Hydrolase</keyword>